<dbReference type="FunFam" id="3.40.50.2020:FF:000007">
    <property type="entry name" value="Ribose-phosphate pyrophosphokinase"/>
    <property type="match status" value="1"/>
</dbReference>
<name>A0A2M7FMQ7_9BACT</name>
<feature type="non-terminal residue" evidence="13">
    <location>
        <position position="1"/>
    </location>
</feature>
<dbReference type="Pfam" id="PF00156">
    <property type="entry name" value="Pribosyltran"/>
    <property type="match status" value="1"/>
</dbReference>
<dbReference type="GO" id="GO:0002189">
    <property type="term" value="C:ribose phosphate diphosphokinase complex"/>
    <property type="evidence" value="ECO:0007669"/>
    <property type="project" value="TreeGrafter"/>
</dbReference>
<keyword evidence="5" id="KW-0547">Nucleotide-binding</keyword>
<dbReference type="Pfam" id="PF13793">
    <property type="entry name" value="Pribosyltran_N"/>
    <property type="match status" value="1"/>
</dbReference>
<feature type="domain" description="Ribose-phosphate pyrophosphokinase N-terminal" evidence="12">
    <location>
        <begin position="1"/>
        <end position="105"/>
    </location>
</feature>
<dbReference type="EMBL" id="PFFO01000164">
    <property type="protein sequence ID" value="PIW06980.1"/>
    <property type="molecule type" value="Genomic_DNA"/>
</dbReference>
<dbReference type="InterPro" id="IPR029099">
    <property type="entry name" value="Pribosyltran_N"/>
</dbReference>
<dbReference type="CDD" id="cd06223">
    <property type="entry name" value="PRTases_typeI"/>
    <property type="match status" value="1"/>
</dbReference>
<keyword evidence="3" id="KW-0479">Metal-binding</keyword>
<dbReference type="GO" id="GO:0005524">
    <property type="term" value="F:ATP binding"/>
    <property type="evidence" value="ECO:0007669"/>
    <property type="project" value="UniProtKB-KW"/>
</dbReference>
<dbReference type="GO" id="GO:0006015">
    <property type="term" value="P:5-phosphoribose 1-diphosphate biosynthetic process"/>
    <property type="evidence" value="ECO:0007669"/>
    <property type="project" value="TreeGrafter"/>
</dbReference>
<dbReference type="InterPro" id="IPR029057">
    <property type="entry name" value="PRTase-like"/>
</dbReference>
<keyword evidence="2" id="KW-0808">Transferase</keyword>
<dbReference type="GO" id="GO:0004749">
    <property type="term" value="F:ribose phosphate diphosphokinase activity"/>
    <property type="evidence" value="ECO:0007669"/>
    <property type="project" value="UniProtKB-EC"/>
</dbReference>
<evidence type="ECO:0000256" key="7">
    <source>
        <dbReference type="ARBA" id="ARBA00022840"/>
    </source>
</evidence>
<dbReference type="GO" id="GO:0005737">
    <property type="term" value="C:cytoplasm"/>
    <property type="evidence" value="ECO:0007669"/>
    <property type="project" value="TreeGrafter"/>
</dbReference>
<sequence>LAKKIAELMGTKLGQIEISQFAGGETKIWVKEKKIDKEVVVVQSLSTPTNENLVEFCLICDGLHRAGASEITAVIPWMGYSKQDKVFRPGEPLSCKVVAQIIQTAHLSKIVTIDLHNRATLGFFDTPIVELSAKSLLVEYFRKLINESHGRIHGFAPTEHGRIHGFAPTENHYLVVAPDAGAVKASAAFANELGIPIVYMDKKRDLDTGEVKVVGMNGSVAGKDVLLIDDNVFTGATLLETAKVLKESGAKSIRVGLTHHLYIKGVQEKIEESEIDEIVVTDTVSMVNGQWSMVGGKLKILSVAGMIVDEIK</sequence>
<dbReference type="SMART" id="SM01400">
    <property type="entry name" value="Pribosyltran_N"/>
    <property type="match status" value="1"/>
</dbReference>
<comment type="catalytic activity">
    <reaction evidence="9">
        <text>D-ribose 5-phosphate + ATP = 5-phospho-alpha-D-ribose 1-diphosphate + AMP + H(+)</text>
        <dbReference type="Rhea" id="RHEA:15609"/>
        <dbReference type="ChEBI" id="CHEBI:15378"/>
        <dbReference type="ChEBI" id="CHEBI:30616"/>
        <dbReference type="ChEBI" id="CHEBI:58017"/>
        <dbReference type="ChEBI" id="CHEBI:78346"/>
        <dbReference type="ChEBI" id="CHEBI:456215"/>
        <dbReference type="EC" id="2.7.6.1"/>
    </reaction>
</comment>
<dbReference type="PANTHER" id="PTHR10210:SF32">
    <property type="entry name" value="RIBOSE-PHOSPHATE PYROPHOSPHOKINASE 2"/>
    <property type="match status" value="1"/>
</dbReference>
<dbReference type="NCBIfam" id="TIGR01251">
    <property type="entry name" value="ribP_PPkin"/>
    <property type="match status" value="1"/>
</dbReference>
<evidence type="ECO:0000313" key="13">
    <source>
        <dbReference type="EMBL" id="PIW06980.1"/>
    </source>
</evidence>
<dbReference type="Gene3D" id="3.40.50.2020">
    <property type="match status" value="2"/>
</dbReference>
<dbReference type="GO" id="GO:0006164">
    <property type="term" value="P:purine nucleotide biosynthetic process"/>
    <property type="evidence" value="ECO:0007669"/>
    <property type="project" value="TreeGrafter"/>
</dbReference>
<evidence type="ECO:0000256" key="10">
    <source>
        <dbReference type="RuleBase" id="RU004324"/>
    </source>
</evidence>
<evidence type="ECO:0000256" key="5">
    <source>
        <dbReference type="ARBA" id="ARBA00022741"/>
    </source>
</evidence>
<comment type="similarity">
    <text evidence="10">Belongs to the ribose-phosphate pyrophosphokinase family.</text>
</comment>
<dbReference type="GO" id="GO:0016301">
    <property type="term" value="F:kinase activity"/>
    <property type="evidence" value="ECO:0007669"/>
    <property type="project" value="UniProtKB-KW"/>
</dbReference>
<keyword evidence="8" id="KW-0460">Magnesium</keyword>
<dbReference type="InterPro" id="IPR005946">
    <property type="entry name" value="Rib-P_diPkinase"/>
</dbReference>
<dbReference type="PANTHER" id="PTHR10210">
    <property type="entry name" value="RIBOSE-PHOSPHATE DIPHOSPHOKINASE FAMILY MEMBER"/>
    <property type="match status" value="1"/>
</dbReference>
<evidence type="ECO:0000313" key="14">
    <source>
        <dbReference type="Proteomes" id="UP000230556"/>
    </source>
</evidence>
<feature type="domain" description="Phosphoribosyltransferase" evidence="11">
    <location>
        <begin position="172"/>
        <end position="259"/>
    </location>
</feature>
<dbReference type="InterPro" id="IPR000836">
    <property type="entry name" value="PRTase_dom"/>
</dbReference>
<evidence type="ECO:0000256" key="4">
    <source>
        <dbReference type="ARBA" id="ARBA00022727"/>
    </source>
</evidence>
<evidence type="ECO:0000256" key="3">
    <source>
        <dbReference type="ARBA" id="ARBA00022723"/>
    </source>
</evidence>
<evidence type="ECO:0000256" key="2">
    <source>
        <dbReference type="ARBA" id="ARBA00022679"/>
    </source>
</evidence>
<dbReference type="SUPFAM" id="SSF53271">
    <property type="entry name" value="PRTase-like"/>
    <property type="match status" value="2"/>
</dbReference>
<accession>A0A2M7FMQ7</accession>
<evidence type="ECO:0000256" key="9">
    <source>
        <dbReference type="ARBA" id="ARBA00049535"/>
    </source>
</evidence>
<dbReference type="AlphaFoldDB" id="A0A2M7FMQ7"/>
<keyword evidence="6" id="KW-0418">Kinase</keyword>
<protein>
    <recommendedName>
        <fullName evidence="1">ribose-phosphate diphosphokinase</fullName>
        <ecNumber evidence="1">2.7.6.1</ecNumber>
    </recommendedName>
</protein>
<dbReference type="EC" id="2.7.6.1" evidence="1"/>
<organism evidence="13 14">
    <name type="scientific">Candidatus Collierbacteria bacterium CG17_big_fil_post_rev_8_21_14_2_50_45_7</name>
    <dbReference type="NCBI Taxonomy" id="1974536"/>
    <lineage>
        <taxon>Bacteria</taxon>
        <taxon>Candidatus Collieribacteriota</taxon>
    </lineage>
</organism>
<dbReference type="Proteomes" id="UP000230556">
    <property type="component" value="Unassembled WGS sequence"/>
</dbReference>
<keyword evidence="4 10" id="KW-0545">Nucleotide biosynthesis</keyword>
<gene>
    <name evidence="13" type="ORF">COW38_03765</name>
</gene>
<evidence type="ECO:0000259" key="11">
    <source>
        <dbReference type="Pfam" id="PF00156"/>
    </source>
</evidence>
<dbReference type="GO" id="GO:0000287">
    <property type="term" value="F:magnesium ion binding"/>
    <property type="evidence" value="ECO:0007669"/>
    <property type="project" value="InterPro"/>
</dbReference>
<comment type="caution">
    <text evidence="13">The sequence shown here is derived from an EMBL/GenBank/DDBJ whole genome shotgun (WGS) entry which is preliminary data.</text>
</comment>
<evidence type="ECO:0000259" key="12">
    <source>
        <dbReference type="Pfam" id="PF13793"/>
    </source>
</evidence>
<proteinExistence type="inferred from homology"/>
<evidence type="ECO:0000256" key="8">
    <source>
        <dbReference type="ARBA" id="ARBA00022842"/>
    </source>
</evidence>
<keyword evidence="7" id="KW-0067">ATP-binding</keyword>
<evidence type="ECO:0000256" key="1">
    <source>
        <dbReference type="ARBA" id="ARBA00013247"/>
    </source>
</evidence>
<evidence type="ECO:0000256" key="6">
    <source>
        <dbReference type="ARBA" id="ARBA00022777"/>
    </source>
</evidence>
<reference evidence="14" key="1">
    <citation type="submission" date="2017-09" db="EMBL/GenBank/DDBJ databases">
        <title>Depth-based differentiation of microbial function through sediment-hosted aquifers and enrichment of novel symbionts in the deep terrestrial subsurface.</title>
        <authorList>
            <person name="Probst A.J."/>
            <person name="Ladd B."/>
            <person name="Jarett J.K."/>
            <person name="Geller-Mcgrath D.E."/>
            <person name="Sieber C.M.K."/>
            <person name="Emerson J.B."/>
            <person name="Anantharaman K."/>
            <person name="Thomas B.C."/>
            <person name="Malmstrom R."/>
            <person name="Stieglmeier M."/>
            <person name="Klingl A."/>
            <person name="Woyke T."/>
            <person name="Ryan C.M."/>
            <person name="Banfield J.F."/>
        </authorList>
    </citation>
    <scope>NUCLEOTIDE SEQUENCE [LARGE SCALE GENOMIC DNA]</scope>
</reference>